<evidence type="ECO:0000256" key="2">
    <source>
        <dbReference type="SAM" id="MobiDB-lite"/>
    </source>
</evidence>
<organism evidence="3 4">
    <name type="scientific">Tegillarca granosa</name>
    <name type="common">Malaysian cockle</name>
    <name type="synonym">Anadara granosa</name>
    <dbReference type="NCBI Taxonomy" id="220873"/>
    <lineage>
        <taxon>Eukaryota</taxon>
        <taxon>Metazoa</taxon>
        <taxon>Spiralia</taxon>
        <taxon>Lophotrochozoa</taxon>
        <taxon>Mollusca</taxon>
        <taxon>Bivalvia</taxon>
        <taxon>Autobranchia</taxon>
        <taxon>Pteriomorphia</taxon>
        <taxon>Arcoida</taxon>
        <taxon>Arcoidea</taxon>
        <taxon>Arcidae</taxon>
        <taxon>Tegillarca</taxon>
    </lineage>
</organism>
<name>A0ABQ9FPT3_TEGGR</name>
<dbReference type="Gene3D" id="3.40.50.1820">
    <property type="entry name" value="alpha/beta hydrolase"/>
    <property type="match status" value="1"/>
</dbReference>
<dbReference type="InterPro" id="IPR004142">
    <property type="entry name" value="NDRG"/>
</dbReference>
<dbReference type="PANTHER" id="PTHR11034">
    <property type="entry name" value="N-MYC DOWNSTREAM REGULATED"/>
    <property type="match status" value="1"/>
</dbReference>
<dbReference type="EMBL" id="JARBDR010000246">
    <property type="protein sequence ID" value="KAJ8317730.1"/>
    <property type="molecule type" value="Genomic_DNA"/>
</dbReference>
<reference evidence="3 4" key="1">
    <citation type="submission" date="2022-12" db="EMBL/GenBank/DDBJ databases">
        <title>Chromosome-level genome of Tegillarca granosa.</title>
        <authorList>
            <person name="Kim J."/>
        </authorList>
    </citation>
    <scope>NUCLEOTIDE SEQUENCE [LARGE SCALE GENOMIC DNA]</scope>
    <source>
        <strain evidence="3">Teg-2019</strain>
        <tissue evidence="3">Adductor muscle</tissue>
    </source>
</reference>
<feature type="compositionally biased region" description="Polar residues" evidence="2">
    <location>
        <begin position="192"/>
        <end position="211"/>
    </location>
</feature>
<evidence type="ECO:0000313" key="4">
    <source>
        <dbReference type="Proteomes" id="UP001217089"/>
    </source>
</evidence>
<dbReference type="Pfam" id="PF03096">
    <property type="entry name" value="Ndr"/>
    <property type="match status" value="1"/>
</dbReference>
<gene>
    <name evidence="3" type="ORF">KUTeg_005634</name>
</gene>
<dbReference type="Proteomes" id="UP001217089">
    <property type="component" value="Unassembled WGS sequence"/>
</dbReference>
<feature type="region of interest" description="Disordered" evidence="2">
    <location>
        <begin position="166"/>
        <end position="211"/>
    </location>
</feature>
<protein>
    <submittedName>
        <fullName evidence="3">Uncharacterized protein</fullName>
    </submittedName>
</protein>
<comment type="similarity">
    <text evidence="1">Belongs to the NDRG family.</text>
</comment>
<keyword evidence="4" id="KW-1185">Reference proteome</keyword>
<evidence type="ECO:0000256" key="1">
    <source>
        <dbReference type="ARBA" id="ARBA00005598"/>
    </source>
</evidence>
<dbReference type="InterPro" id="IPR029058">
    <property type="entry name" value="AB_hydrolase_fold"/>
</dbReference>
<proteinExistence type="inferred from homology"/>
<comment type="caution">
    <text evidence="3">The sequence shown here is derived from an EMBL/GenBank/DDBJ whole genome shotgun (WGS) entry which is preliminary data.</text>
</comment>
<evidence type="ECO:0000313" key="3">
    <source>
        <dbReference type="EMBL" id="KAJ8317730.1"/>
    </source>
</evidence>
<sequence>MQFYLASCLKENRLKDVSVCNDITKNDEKLTNFEKAQNKEELMKTITAFQDQLKSKINPQNLNRFVNAFMNCPLLVVTGAKASFNHTVHTFHDKLLRQMDPSTKKNVEFLEIEDVANVLEEKPERLAEGFLYLCQGIGVVGGVPMPRVQQSGHDGEFKLRQRSMSMEEADMPKGIYSTSPTRFGSPARGSNLAMSTSPGKTSPMSTSPPKN</sequence>
<accession>A0ABQ9FPT3</accession>